<dbReference type="OrthoDB" id="358600at2157"/>
<comment type="caution">
    <text evidence="3">The sequence shown here is derived from an EMBL/GenBank/DDBJ whole genome shotgun (WGS) entry which is preliminary data.</text>
</comment>
<sequence length="484" mass="56359">MNSDEKNSMRNYLQKQTTEMPLILDEELSYHNEAFNHRNDFKDITKVIDDFLEGDNINRFIVLPGLRGVGKTTILYQVYEYLLKTKNINQNQILYISCDQINKITKCDILDTIEFYLDEFHHLTPRTINKELFLLIDEAHFDKDWSMAGKIIYDQSKKIFMIFTGSSALKLEYENEAKRRMIRNSIFPLNYSQHLKLKYNYDTGSISNELFNLLFTSEIDKSCELEQKINMDLMGLKNYTSNDWDKYFKFGGFPSVMHEKTERKACEKLYESVDTIVTKDLGTIRNITKDSEDHSLRLLQFLAQKFPGEVSQATLAQSANTNKSTVNSLLRLLEKTQLIFHYEPYVSPGGRVKKSWNYYFANSSIRHAINFHFGFSSMKKEDYEGILVENLVASALFNAMNNENYFKFDVFFDYGKNTVDFLIKKGFENPIPIEVGLGEKTKRQITKAINKYGSDYGIIISNTTEVITKDDNVIYIPIKTFSLL</sequence>
<organism evidence="3 4">
    <name type="scientific">Methanobrevibacter thaueri</name>
    <dbReference type="NCBI Taxonomy" id="190975"/>
    <lineage>
        <taxon>Archaea</taxon>
        <taxon>Methanobacteriati</taxon>
        <taxon>Methanobacteriota</taxon>
        <taxon>Methanomada group</taxon>
        <taxon>Methanobacteria</taxon>
        <taxon>Methanobacteriales</taxon>
        <taxon>Methanobacteriaceae</taxon>
        <taxon>Methanobrevibacter</taxon>
    </lineage>
</organism>
<dbReference type="SUPFAM" id="SSF52540">
    <property type="entry name" value="P-loop containing nucleoside triphosphate hydrolases"/>
    <property type="match status" value="1"/>
</dbReference>
<dbReference type="Pfam" id="PF13635">
    <property type="entry name" value="DUF4143"/>
    <property type="match status" value="1"/>
</dbReference>
<reference evidence="3 4" key="1">
    <citation type="submission" date="2017-03" db="EMBL/GenBank/DDBJ databases">
        <title>Genome sequence of Methanobrevibacter thaueri.</title>
        <authorList>
            <person name="Poehlein A."/>
            <person name="Seedorf H."/>
            <person name="Daniel R."/>
        </authorList>
    </citation>
    <scope>NUCLEOTIDE SEQUENCE [LARGE SCALE GENOMIC DNA]</scope>
    <source>
        <strain evidence="3 4">DSM 11995</strain>
    </source>
</reference>
<evidence type="ECO:0000259" key="1">
    <source>
        <dbReference type="Pfam" id="PF13173"/>
    </source>
</evidence>
<dbReference type="EMBL" id="MZGS01000029">
    <property type="protein sequence ID" value="PWB84928.1"/>
    <property type="molecule type" value="Genomic_DNA"/>
</dbReference>
<evidence type="ECO:0000313" key="4">
    <source>
        <dbReference type="Proteomes" id="UP000251717"/>
    </source>
</evidence>
<dbReference type="InterPro" id="IPR025420">
    <property type="entry name" value="DUF4143"/>
</dbReference>
<keyword evidence="4" id="KW-1185">Reference proteome</keyword>
<name>A0A315XJN1_9EURY</name>
<dbReference type="SUPFAM" id="SSF46785">
    <property type="entry name" value="Winged helix' DNA-binding domain"/>
    <property type="match status" value="1"/>
</dbReference>
<proteinExistence type="predicted"/>
<gene>
    <name evidence="3" type="ORF">MBBTH_20720</name>
</gene>
<evidence type="ECO:0000313" key="3">
    <source>
        <dbReference type="EMBL" id="PWB84928.1"/>
    </source>
</evidence>
<evidence type="ECO:0008006" key="5">
    <source>
        <dbReference type="Google" id="ProtNLM"/>
    </source>
</evidence>
<feature type="domain" description="DUF4143" evidence="2">
    <location>
        <begin position="293"/>
        <end position="436"/>
    </location>
</feature>
<dbReference type="RefSeq" id="WP_116592953.1">
    <property type="nucleotide sequence ID" value="NZ_MZGS01000029.1"/>
</dbReference>
<dbReference type="Pfam" id="PF13173">
    <property type="entry name" value="AAA_14"/>
    <property type="match status" value="1"/>
</dbReference>
<dbReference type="AlphaFoldDB" id="A0A315XJN1"/>
<dbReference type="PANTHER" id="PTHR33295:SF18">
    <property type="entry name" value="AAA+ ATPASE DOMAIN-CONTAINING PROTEIN"/>
    <property type="match status" value="1"/>
</dbReference>
<dbReference type="InterPro" id="IPR027417">
    <property type="entry name" value="P-loop_NTPase"/>
</dbReference>
<feature type="domain" description="AAA" evidence="1">
    <location>
        <begin position="59"/>
        <end position="193"/>
    </location>
</feature>
<dbReference type="Gene3D" id="3.40.50.300">
    <property type="entry name" value="P-loop containing nucleotide triphosphate hydrolases"/>
    <property type="match status" value="1"/>
</dbReference>
<dbReference type="InterPro" id="IPR041682">
    <property type="entry name" value="AAA_14"/>
</dbReference>
<accession>A0A315XJN1</accession>
<evidence type="ECO:0000259" key="2">
    <source>
        <dbReference type="Pfam" id="PF13635"/>
    </source>
</evidence>
<dbReference type="PANTHER" id="PTHR33295">
    <property type="entry name" value="ATPASE"/>
    <property type="match status" value="1"/>
</dbReference>
<protein>
    <recommendedName>
        <fullName evidence="5">AAA domain-containing protein</fullName>
    </recommendedName>
</protein>
<dbReference type="Proteomes" id="UP000251717">
    <property type="component" value="Unassembled WGS sequence"/>
</dbReference>
<dbReference type="InterPro" id="IPR036390">
    <property type="entry name" value="WH_DNA-bd_sf"/>
</dbReference>